<keyword evidence="10" id="KW-0460">Magnesium</keyword>
<reference evidence="12" key="1">
    <citation type="submission" date="2021-02" db="EMBL/GenBank/DDBJ databases">
        <authorList>
            <person name="Nowell W R."/>
        </authorList>
    </citation>
    <scope>NUCLEOTIDE SEQUENCE</scope>
</reference>
<feature type="active site" description="Proton acceptor" evidence="9">
    <location>
        <position position="301"/>
    </location>
</feature>
<dbReference type="Proteomes" id="UP000663852">
    <property type="component" value="Unassembled WGS sequence"/>
</dbReference>
<comment type="caution">
    <text evidence="12">The sequence shown here is derived from an EMBL/GenBank/DDBJ whole genome shotgun (WGS) entry which is preliminary data.</text>
</comment>
<dbReference type="EC" id="2.7.1.20" evidence="3 10"/>
<dbReference type="GO" id="GO:0044209">
    <property type="term" value="P:AMP salvage"/>
    <property type="evidence" value="ECO:0007669"/>
    <property type="project" value="UniProtKB-UniRule"/>
</dbReference>
<name>A0A814HHW4_ADIRI</name>
<keyword evidence="4 10" id="KW-0808">Transferase</keyword>
<evidence type="ECO:0000256" key="7">
    <source>
        <dbReference type="ARBA" id="ARBA00022777"/>
    </source>
</evidence>
<evidence type="ECO:0000313" key="12">
    <source>
        <dbReference type="EMBL" id="CAF1009863.1"/>
    </source>
</evidence>
<dbReference type="Gene3D" id="3.40.1190.20">
    <property type="match status" value="1"/>
</dbReference>
<dbReference type="Pfam" id="PF00294">
    <property type="entry name" value="PfkB"/>
    <property type="match status" value="1"/>
</dbReference>
<protein>
    <recommendedName>
        <fullName evidence="3 10">Adenosine kinase</fullName>
        <shortName evidence="10">AK</shortName>
        <ecNumber evidence="3 10">2.7.1.20</ecNumber>
    </recommendedName>
    <alternativeName>
        <fullName evidence="10">Adenosine 5'-phosphotransferase</fullName>
    </alternativeName>
</protein>
<comment type="function">
    <text evidence="10">ATP dependent phosphorylation of adenosine and other related nucleoside analogs to monophosphate derivatives.</text>
</comment>
<evidence type="ECO:0000256" key="6">
    <source>
        <dbReference type="ARBA" id="ARBA00022741"/>
    </source>
</evidence>
<dbReference type="GO" id="GO:0004001">
    <property type="term" value="F:adenosine kinase activity"/>
    <property type="evidence" value="ECO:0007669"/>
    <property type="project" value="UniProtKB-UniRule"/>
</dbReference>
<dbReference type="InterPro" id="IPR011611">
    <property type="entry name" value="PfkB_dom"/>
</dbReference>
<dbReference type="GO" id="GO:0005524">
    <property type="term" value="F:ATP binding"/>
    <property type="evidence" value="ECO:0007669"/>
    <property type="project" value="UniProtKB-UniRule"/>
</dbReference>
<comment type="similarity">
    <text evidence="2 10">Belongs to the carbohydrate kinase PfkB family.</text>
</comment>
<accession>A0A814HHW4</accession>
<dbReference type="EMBL" id="CAJNOJ010000064">
    <property type="protein sequence ID" value="CAF1009863.1"/>
    <property type="molecule type" value="Genomic_DNA"/>
</dbReference>
<keyword evidence="6 10" id="KW-0547">Nucleotide-binding</keyword>
<evidence type="ECO:0000256" key="10">
    <source>
        <dbReference type="RuleBase" id="RU368116"/>
    </source>
</evidence>
<keyword evidence="5 10" id="KW-0660">Purine salvage</keyword>
<keyword evidence="10" id="KW-0539">Nucleus</keyword>
<evidence type="ECO:0000256" key="1">
    <source>
        <dbReference type="ARBA" id="ARBA00004801"/>
    </source>
</evidence>
<dbReference type="PRINTS" id="PR00989">
    <property type="entry name" value="ADENOKINASE"/>
</dbReference>
<dbReference type="PANTHER" id="PTHR45769">
    <property type="entry name" value="ADENOSINE KINASE"/>
    <property type="match status" value="1"/>
</dbReference>
<dbReference type="InterPro" id="IPR001805">
    <property type="entry name" value="Adenokinase"/>
</dbReference>
<dbReference type="Gene3D" id="3.30.1110.10">
    <property type="match status" value="1"/>
</dbReference>
<gene>
    <name evidence="12" type="ORF">EDS130_LOCUS15333</name>
</gene>
<dbReference type="GO" id="GO:0006166">
    <property type="term" value="P:purine ribonucleoside salvage"/>
    <property type="evidence" value="ECO:0007669"/>
    <property type="project" value="UniProtKB-KW"/>
</dbReference>
<evidence type="ECO:0000256" key="8">
    <source>
        <dbReference type="ARBA" id="ARBA00022840"/>
    </source>
</evidence>
<comment type="pathway">
    <text evidence="1 10">Purine metabolism; AMP biosynthesis via salvage pathway; AMP from adenosine: step 1/1.</text>
</comment>
<comment type="subunit">
    <text evidence="10">Monomer.</text>
</comment>
<organism evidence="12 13">
    <name type="scientific">Adineta ricciae</name>
    <name type="common">Rotifer</name>
    <dbReference type="NCBI Taxonomy" id="249248"/>
    <lineage>
        <taxon>Eukaryota</taxon>
        <taxon>Metazoa</taxon>
        <taxon>Spiralia</taxon>
        <taxon>Gnathifera</taxon>
        <taxon>Rotifera</taxon>
        <taxon>Eurotatoria</taxon>
        <taxon>Bdelloidea</taxon>
        <taxon>Adinetida</taxon>
        <taxon>Adinetidae</taxon>
        <taxon>Adineta</taxon>
    </lineage>
</organism>
<evidence type="ECO:0000313" key="13">
    <source>
        <dbReference type="Proteomes" id="UP000663852"/>
    </source>
</evidence>
<comment type="cofactor">
    <cofactor evidence="10">
        <name>Mg(2+)</name>
        <dbReference type="ChEBI" id="CHEBI:18420"/>
    </cofactor>
    <text evidence="10">Binds 3 Mg(2+) ions per subunit.</text>
</comment>
<dbReference type="PANTHER" id="PTHR45769:SF3">
    <property type="entry name" value="ADENOSINE KINASE"/>
    <property type="match status" value="1"/>
</dbReference>
<keyword evidence="7 10" id="KW-0418">Kinase</keyword>
<evidence type="ECO:0000256" key="3">
    <source>
        <dbReference type="ARBA" id="ARBA00012119"/>
    </source>
</evidence>
<dbReference type="InterPro" id="IPR029056">
    <property type="entry name" value="Ribokinase-like"/>
</dbReference>
<dbReference type="AlphaFoldDB" id="A0A814HHW4"/>
<feature type="domain" description="Carbohydrate kinase PfkB" evidence="11">
    <location>
        <begin position="64"/>
        <end position="341"/>
    </location>
</feature>
<evidence type="ECO:0000256" key="2">
    <source>
        <dbReference type="ARBA" id="ARBA00010688"/>
    </source>
</evidence>
<comment type="subcellular location">
    <subcellularLocation>
        <location evidence="10">Nucleus</location>
    </subcellularLocation>
</comment>
<dbReference type="GO" id="GO:0006144">
    <property type="term" value="P:purine nucleobase metabolic process"/>
    <property type="evidence" value="ECO:0007669"/>
    <property type="project" value="TreeGrafter"/>
</dbReference>
<evidence type="ECO:0000256" key="5">
    <source>
        <dbReference type="ARBA" id="ARBA00022726"/>
    </source>
</evidence>
<comment type="catalytic activity">
    <reaction evidence="10">
        <text>adenosine + ATP = AMP + ADP + H(+)</text>
        <dbReference type="Rhea" id="RHEA:20824"/>
        <dbReference type="ChEBI" id="CHEBI:15378"/>
        <dbReference type="ChEBI" id="CHEBI:16335"/>
        <dbReference type="ChEBI" id="CHEBI:30616"/>
        <dbReference type="ChEBI" id="CHEBI:456215"/>
        <dbReference type="ChEBI" id="CHEBI:456216"/>
        <dbReference type="EC" id="2.7.1.20"/>
    </reaction>
</comment>
<dbReference type="GO" id="GO:0005829">
    <property type="term" value="C:cytosol"/>
    <property type="evidence" value="ECO:0007669"/>
    <property type="project" value="TreeGrafter"/>
</dbReference>
<dbReference type="OrthoDB" id="432447at2759"/>
<evidence type="ECO:0000256" key="4">
    <source>
        <dbReference type="ARBA" id="ARBA00022679"/>
    </source>
</evidence>
<keyword evidence="8 10" id="KW-0067">ATP-binding</keyword>
<sequence length="358" mass="39900">MSSTTNIHLSAGTFFGLGHPVLDISTEVSLDFLQHYDLQVNNVVLAEKVSRYDQLMDEIVTKGMYHLNYSPGGSTQNALKTISWLIGQNDVTVCMGCIGDDESGRKLEEQMKNCQYQKSSTAQTGTCLILITDQARSMVTNLGAANDFTVDHLLRAEHWQYVERAKIFYIPGYFIRTCREAVLEIAEHCRETGKIFAFNLSAEYICQNFGEQIIHLLPFVNILFGNEQEARCFVQCHMKSNNDTDITCVAKELQKMLTKNKETCVVITGGANPIISVTQHGIKVFHVKKPSKIVDTIGCGDAFVGGFLANRSLNKPIDECINAACYCAYECLQQTACQFPNLSSFDGTQRYCNVENAS</sequence>
<dbReference type="CDD" id="cd01168">
    <property type="entry name" value="adenosine_kinase"/>
    <property type="match status" value="1"/>
</dbReference>
<proteinExistence type="inferred from homology"/>
<evidence type="ECO:0000256" key="9">
    <source>
        <dbReference type="PIRSR" id="PIRSR601805-1"/>
    </source>
</evidence>
<evidence type="ECO:0000259" key="11">
    <source>
        <dbReference type="Pfam" id="PF00294"/>
    </source>
</evidence>
<dbReference type="SUPFAM" id="SSF53613">
    <property type="entry name" value="Ribokinase-like"/>
    <property type="match status" value="1"/>
</dbReference>
<dbReference type="UniPathway" id="UPA00588">
    <property type="reaction ID" value="UER00659"/>
</dbReference>
<dbReference type="GO" id="GO:0005634">
    <property type="term" value="C:nucleus"/>
    <property type="evidence" value="ECO:0007669"/>
    <property type="project" value="UniProtKB-SubCell"/>
</dbReference>